<name>A0ABW2NX84_9ACTN</name>
<organism evidence="1 2">
    <name type="scientific">Sphaerisporangium rhizosphaerae</name>
    <dbReference type="NCBI Taxonomy" id="2269375"/>
    <lineage>
        <taxon>Bacteria</taxon>
        <taxon>Bacillati</taxon>
        <taxon>Actinomycetota</taxon>
        <taxon>Actinomycetes</taxon>
        <taxon>Streptosporangiales</taxon>
        <taxon>Streptosporangiaceae</taxon>
        <taxon>Sphaerisporangium</taxon>
    </lineage>
</organism>
<comment type="caution">
    <text evidence="1">The sequence shown here is derived from an EMBL/GenBank/DDBJ whole genome shotgun (WGS) entry which is preliminary data.</text>
</comment>
<reference evidence="2" key="1">
    <citation type="journal article" date="2019" name="Int. J. Syst. Evol. Microbiol.">
        <title>The Global Catalogue of Microorganisms (GCM) 10K type strain sequencing project: providing services to taxonomists for standard genome sequencing and annotation.</title>
        <authorList>
            <consortium name="The Broad Institute Genomics Platform"/>
            <consortium name="The Broad Institute Genome Sequencing Center for Infectious Disease"/>
            <person name="Wu L."/>
            <person name="Ma J."/>
        </authorList>
    </citation>
    <scope>NUCLEOTIDE SEQUENCE [LARGE SCALE GENOMIC DNA]</scope>
    <source>
        <strain evidence="2">CECT 7649</strain>
    </source>
</reference>
<keyword evidence="2" id="KW-1185">Reference proteome</keyword>
<accession>A0ABW2NX84</accession>
<dbReference type="Proteomes" id="UP001596496">
    <property type="component" value="Unassembled WGS sequence"/>
</dbReference>
<dbReference type="RefSeq" id="WP_380823896.1">
    <property type="nucleotide sequence ID" value="NZ_JBHTCG010000001.1"/>
</dbReference>
<sequence length="60" mass="6887">MSRWDDVLDDAMKALVSGNLEAFQLPEDVVPKDPVTAAKLRMSILVTAFERWLKSEWLPR</sequence>
<proteinExistence type="predicted"/>
<dbReference type="EMBL" id="JBHTCG010000001">
    <property type="protein sequence ID" value="MFC7380909.1"/>
    <property type="molecule type" value="Genomic_DNA"/>
</dbReference>
<gene>
    <name evidence="1" type="ORF">ACFQSB_01745</name>
</gene>
<protein>
    <submittedName>
        <fullName evidence="1">Uncharacterized protein</fullName>
    </submittedName>
</protein>
<evidence type="ECO:0000313" key="1">
    <source>
        <dbReference type="EMBL" id="MFC7380909.1"/>
    </source>
</evidence>
<evidence type="ECO:0000313" key="2">
    <source>
        <dbReference type="Proteomes" id="UP001596496"/>
    </source>
</evidence>